<feature type="compositionally biased region" description="Gly residues" evidence="1">
    <location>
        <begin position="41"/>
        <end position="53"/>
    </location>
</feature>
<name>A0A4R4DIA6_9PROT</name>
<dbReference type="OrthoDB" id="7410028at2"/>
<feature type="region of interest" description="Disordered" evidence="1">
    <location>
        <begin position="27"/>
        <end position="56"/>
    </location>
</feature>
<dbReference type="EMBL" id="SKBM01000012">
    <property type="protein sequence ID" value="TCZ60835.1"/>
    <property type="molecule type" value="Genomic_DNA"/>
</dbReference>
<keyword evidence="3" id="KW-1185">Reference proteome</keyword>
<evidence type="ECO:0000256" key="1">
    <source>
        <dbReference type="SAM" id="MobiDB-lite"/>
    </source>
</evidence>
<dbReference type="RefSeq" id="WP_132290075.1">
    <property type="nucleotide sequence ID" value="NZ_SKBM01000012.1"/>
</dbReference>
<protein>
    <submittedName>
        <fullName evidence="2">Uncharacterized protein</fullName>
    </submittedName>
</protein>
<comment type="caution">
    <text evidence="2">The sequence shown here is derived from an EMBL/GenBank/DDBJ whole genome shotgun (WGS) entry which is preliminary data.</text>
</comment>
<accession>A0A4R4DIA6</accession>
<dbReference type="AlphaFoldDB" id="A0A4R4DIA6"/>
<feature type="compositionally biased region" description="Pro residues" evidence="1">
    <location>
        <begin position="29"/>
        <end position="38"/>
    </location>
</feature>
<proteinExistence type="predicted"/>
<dbReference type="Proteomes" id="UP000295023">
    <property type="component" value="Unassembled WGS sequence"/>
</dbReference>
<evidence type="ECO:0000313" key="3">
    <source>
        <dbReference type="Proteomes" id="UP000295023"/>
    </source>
</evidence>
<gene>
    <name evidence="2" type="ORF">EXY23_13755</name>
</gene>
<organism evidence="2 3">
    <name type="scientific">Roseicella aquatilis</name>
    <dbReference type="NCBI Taxonomy" id="2527868"/>
    <lineage>
        <taxon>Bacteria</taxon>
        <taxon>Pseudomonadati</taxon>
        <taxon>Pseudomonadota</taxon>
        <taxon>Alphaproteobacteria</taxon>
        <taxon>Acetobacterales</taxon>
        <taxon>Roseomonadaceae</taxon>
        <taxon>Roseicella</taxon>
    </lineage>
</organism>
<evidence type="ECO:0000313" key="2">
    <source>
        <dbReference type="EMBL" id="TCZ60835.1"/>
    </source>
</evidence>
<reference evidence="2 3" key="1">
    <citation type="submission" date="2019-03" db="EMBL/GenBank/DDBJ databases">
        <title>Paracraurococcus aquatilis NE82 genome sequence.</title>
        <authorList>
            <person name="Zhao Y."/>
            <person name="Du Z."/>
        </authorList>
    </citation>
    <scope>NUCLEOTIDE SEQUENCE [LARGE SCALE GENOMIC DNA]</scope>
    <source>
        <strain evidence="2 3">NE82</strain>
    </source>
</reference>
<sequence>MAITFRPRLWLGLGVSVLVQGAMQDAPAQPAPALPPPGLQDGEGGEGGEGGVEPGRAATQPVAYLAALDIMAAHVLAGRDAYAAGEPQAAAEMFAHAISEVHAEMEPVFAALGVAPFGETLERASTLALDRAPPPEVAAAVAGILDALRRAESRAPGRGATPGTQAAAIAEMVDRAAQQRLAAARDPGALEPYLDGYGLMLAARGRADRLLPALGPAWAERAAAIRAALDSLARAYPTPTPPPGAPAVSTGELLAQASSLRLRLDGSD</sequence>